<evidence type="ECO:0000256" key="2">
    <source>
        <dbReference type="ARBA" id="ARBA00022692"/>
    </source>
</evidence>
<comment type="subcellular location">
    <subcellularLocation>
        <location evidence="1">Membrane</location>
    </subcellularLocation>
</comment>
<feature type="region of interest" description="Disordered" evidence="5">
    <location>
        <begin position="73"/>
        <end position="101"/>
    </location>
</feature>
<organism evidence="7 8">
    <name type="scientific">Exophiala aquamarina CBS 119918</name>
    <dbReference type="NCBI Taxonomy" id="1182545"/>
    <lineage>
        <taxon>Eukaryota</taxon>
        <taxon>Fungi</taxon>
        <taxon>Dikarya</taxon>
        <taxon>Ascomycota</taxon>
        <taxon>Pezizomycotina</taxon>
        <taxon>Eurotiomycetes</taxon>
        <taxon>Chaetothyriomycetidae</taxon>
        <taxon>Chaetothyriales</taxon>
        <taxon>Herpotrichiellaceae</taxon>
        <taxon>Exophiala</taxon>
    </lineage>
</organism>
<feature type="compositionally biased region" description="Polar residues" evidence="5">
    <location>
        <begin position="77"/>
        <end position="96"/>
    </location>
</feature>
<comment type="caution">
    <text evidence="7">The sequence shown here is derived from an EMBL/GenBank/DDBJ whole genome shotgun (WGS) entry which is preliminary data.</text>
</comment>
<evidence type="ECO:0000259" key="6">
    <source>
        <dbReference type="Pfam" id="PF04116"/>
    </source>
</evidence>
<keyword evidence="8" id="KW-1185">Reference proteome</keyword>
<dbReference type="GO" id="GO:0008610">
    <property type="term" value="P:lipid biosynthetic process"/>
    <property type="evidence" value="ECO:0007669"/>
    <property type="project" value="InterPro"/>
</dbReference>
<feature type="non-terminal residue" evidence="7">
    <location>
        <position position="320"/>
    </location>
</feature>
<keyword evidence="3" id="KW-1133">Transmembrane helix</keyword>
<dbReference type="GO" id="GO:0016020">
    <property type="term" value="C:membrane"/>
    <property type="evidence" value="ECO:0007669"/>
    <property type="project" value="UniProtKB-SubCell"/>
</dbReference>
<dbReference type="InterPro" id="IPR050307">
    <property type="entry name" value="Sterol_Desaturase_Related"/>
</dbReference>
<sequence length="320" mass="35904">MQLGLATLILSAVSHPDLFQPALSALWSSLYQSAFYRASTFETFLTVLSYGLIEPRYTRKFAHSPSLRIDLRERGTSRSASSEGANNATTKGNSPQLPKMKRPSKRLGEIFTYIAPLLLLDLTLIKKFSGVPVEDIRTAGGYSAVPSKNIDASFLFVTVHNFSWASPVQLVRALPHEPPTSRRLVIEVISSFFIYDTLFFLAHVGFHRISALQPYHLPHHTHQEIHPQVTNKLSITERLSLVLLANFSLNVIGSHVLSRTIFVPVFVWLLVEAHCGMDLPLGYEKILPKGWGSGAKEHSRHHRTGRGSYAPFFTWWDMGL</sequence>
<accession>A0A072NVV8</accession>
<protein>
    <recommendedName>
        <fullName evidence="6">Fatty acid hydroxylase domain-containing protein</fullName>
    </recommendedName>
</protein>
<reference evidence="7 8" key="1">
    <citation type="submission" date="2013-03" db="EMBL/GenBank/DDBJ databases">
        <title>The Genome Sequence of Exophiala aquamarina CBS 119918.</title>
        <authorList>
            <consortium name="The Broad Institute Genomics Platform"/>
            <person name="Cuomo C."/>
            <person name="de Hoog S."/>
            <person name="Gorbushina A."/>
            <person name="Walker B."/>
            <person name="Young S.K."/>
            <person name="Zeng Q."/>
            <person name="Gargeya S."/>
            <person name="Fitzgerald M."/>
            <person name="Haas B."/>
            <person name="Abouelleil A."/>
            <person name="Allen A.W."/>
            <person name="Alvarado L."/>
            <person name="Arachchi H.M."/>
            <person name="Berlin A.M."/>
            <person name="Chapman S.B."/>
            <person name="Gainer-Dewar J."/>
            <person name="Goldberg J."/>
            <person name="Griggs A."/>
            <person name="Gujja S."/>
            <person name="Hansen M."/>
            <person name="Howarth C."/>
            <person name="Imamovic A."/>
            <person name="Ireland A."/>
            <person name="Larimer J."/>
            <person name="McCowan C."/>
            <person name="Murphy C."/>
            <person name="Pearson M."/>
            <person name="Poon T.W."/>
            <person name="Priest M."/>
            <person name="Roberts A."/>
            <person name="Saif S."/>
            <person name="Shea T."/>
            <person name="Sisk P."/>
            <person name="Sykes S."/>
            <person name="Wortman J."/>
            <person name="Nusbaum C."/>
            <person name="Birren B."/>
        </authorList>
    </citation>
    <scope>NUCLEOTIDE SEQUENCE [LARGE SCALE GENOMIC DNA]</scope>
    <source>
        <strain evidence="7 8">CBS 119918</strain>
    </source>
</reference>
<dbReference type="AlphaFoldDB" id="A0A072NVV8"/>
<dbReference type="HOGENOM" id="CLU_870323_0_0_1"/>
<evidence type="ECO:0000256" key="5">
    <source>
        <dbReference type="SAM" id="MobiDB-lite"/>
    </source>
</evidence>
<dbReference type="InterPro" id="IPR006694">
    <property type="entry name" value="Fatty_acid_hydroxylase"/>
</dbReference>
<evidence type="ECO:0000256" key="4">
    <source>
        <dbReference type="ARBA" id="ARBA00023136"/>
    </source>
</evidence>
<evidence type="ECO:0000256" key="1">
    <source>
        <dbReference type="ARBA" id="ARBA00004370"/>
    </source>
</evidence>
<dbReference type="OrthoDB" id="1658724at2759"/>
<proteinExistence type="predicted"/>
<dbReference type="GeneID" id="25287348"/>
<dbReference type="STRING" id="1182545.A0A072NVV8"/>
<dbReference type="GO" id="GO:0016491">
    <property type="term" value="F:oxidoreductase activity"/>
    <property type="evidence" value="ECO:0007669"/>
    <property type="project" value="InterPro"/>
</dbReference>
<dbReference type="GO" id="GO:0005506">
    <property type="term" value="F:iron ion binding"/>
    <property type="evidence" value="ECO:0007669"/>
    <property type="project" value="InterPro"/>
</dbReference>
<dbReference type="Proteomes" id="UP000027920">
    <property type="component" value="Unassembled WGS sequence"/>
</dbReference>
<dbReference type="EMBL" id="AMGV01000023">
    <property type="protein sequence ID" value="KEF51537.1"/>
    <property type="molecule type" value="Genomic_DNA"/>
</dbReference>
<evidence type="ECO:0000313" key="8">
    <source>
        <dbReference type="Proteomes" id="UP000027920"/>
    </source>
</evidence>
<keyword evidence="2" id="KW-0812">Transmembrane</keyword>
<evidence type="ECO:0000256" key="3">
    <source>
        <dbReference type="ARBA" id="ARBA00022989"/>
    </source>
</evidence>
<evidence type="ECO:0000313" key="7">
    <source>
        <dbReference type="EMBL" id="KEF51537.1"/>
    </source>
</evidence>
<name>A0A072NVV8_9EURO</name>
<gene>
    <name evidence="7" type="ORF">A1O9_12454</name>
</gene>
<feature type="domain" description="Fatty acid hydroxylase" evidence="6">
    <location>
        <begin position="191"/>
        <end position="318"/>
    </location>
</feature>
<dbReference type="VEuPathDB" id="FungiDB:A1O9_12454"/>
<dbReference type="PANTHER" id="PTHR11863">
    <property type="entry name" value="STEROL DESATURASE"/>
    <property type="match status" value="1"/>
</dbReference>
<keyword evidence="4" id="KW-0472">Membrane</keyword>
<dbReference type="Pfam" id="PF04116">
    <property type="entry name" value="FA_hydroxylase"/>
    <property type="match status" value="1"/>
</dbReference>
<dbReference type="RefSeq" id="XP_013254127.1">
    <property type="nucleotide sequence ID" value="XM_013398673.1"/>
</dbReference>